<keyword evidence="20" id="KW-1185">Reference proteome</keyword>
<proteinExistence type="inferred from homology"/>
<dbReference type="PROSITE" id="PS50016">
    <property type="entry name" value="ZF_PHD_2"/>
    <property type="match status" value="1"/>
</dbReference>
<evidence type="ECO:0000256" key="2">
    <source>
        <dbReference type="ARBA" id="ARBA00010210"/>
    </source>
</evidence>
<comment type="subunit">
    <text evidence="16">Component of an histone acetyltransferase complex. Interacts with H3K4me3 and to a lesser extent with H3K4me2.</text>
</comment>
<comment type="subcellular location">
    <subcellularLocation>
        <location evidence="1 16">Nucleus</location>
    </subcellularLocation>
</comment>
<evidence type="ECO:0000256" key="7">
    <source>
        <dbReference type="ARBA" id="ARBA00022853"/>
    </source>
</evidence>
<comment type="domain">
    <text evidence="16">The PHD-type zinc finger mediates the binding to H3K4me3.</text>
</comment>
<dbReference type="InterPro" id="IPR013083">
    <property type="entry name" value="Znf_RING/FYVE/PHD"/>
</dbReference>
<evidence type="ECO:0000256" key="17">
    <source>
        <dbReference type="SAM" id="MobiDB-lite"/>
    </source>
</evidence>
<feature type="site" description="Histone H3K4me3 binding" evidence="13">
    <location>
        <position position="244"/>
    </location>
</feature>
<dbReference type="OrthoDB" id="2505961at2759"/>
<evidence type="ECO:0000256" key="13">
    <source>
        <dbReference type="PIRSR" id="PIRSR628651-50"/>
    </source>
</evidence>
<dbReference type="Gene3D" id="3.30.40.10">
    <property type="entry name" value="Zinc/RING finger domain, C3HC4 (zinc finger)"/>
    <property type="match status" value="1"/>
</dbReference>
<feature type="binding site" evidence="14">
    <location>
        <position position="272"/>
    </location>
    <ligand>
        <name>Zn(2+)</name>
        <dbReference type="ChEBI" id="CHEBI:29105"/>
        <label>1</label>
    </ligand>
</feature>
<dbReference type="STRING" id="1160509.A0A3N4IL95"/>
<dbReference type="SMART" id="SM01408">
    <property type="entry name" value="ING"/>
    <property type="match status" value="1"/>
</dbReference>
<keyword evidence="9 16" id="KW-0539">Nucleus</keyword>
<feature type="binding site" evidence="14">
    <location>
        <position position="285"/>
    </location>
    <ligand>
        <name>Zn(2+)</name>
        <dbReference type="ChEBI" id="CHEBI:29105"/>
        <label>2</label>
    </ligand>
</feature>
<dbReference type="GO" id="GO:0006281">
    <property type="term" value="P:DNA repair"/>
    <property type="evidence" value="ECO:0007669"/>
    <property type="project" value="UniProtKB-KW"/>
</dbReference>
<evidence type="ECO:0000256" key="1">
    <source>
        <dbReference type="ARBA" id="ARBA00004123"/>
    </source>
</evidence>
<comment type="function">
    <text evidence="16">Component of an histone acetyltransferase complex.</text>
</comment>
<evidence type="ECO:0000256" key="11">
    <source>
        <dbReference type="ARBA" id="ARBA00023306"/>
    </source>
</evidence>
<evidence type="ECO:0000256" key="12">
    <source>
        <dbReference type="ARBA" id="ARBA00037044"/>
    </source>
</evidence>
<organism evidence="19 20">
    <name type="scientific">Ascobolus immersus RN42</name>
    <dbReference type="NCBI Taxonomy" id="1160509"/>
    <lineage>
        <taxon>Eukaryota</taxon>
        <taxon>Fungi</taxon>
        <taxon>Dikarya</taxon>
        <taxon>Ascomycota</taxon>
        <taxon>Pezizomycotina</taxon>
        <taxon>Pezizomycetes</taxon>
        <taxon>Pezizales</taxon>
        <taxon>Ascobolaceae</taxon>
        <taxon>Ascobolus</taxon>
    </lineage>
</organism>
<evidence type="ECO:0000256" key="15">
    <source>
        <dbReference type="PROSITE-ProRule" id="PRU00146"/>
    </source>
</evidence>
<dbReference type="GO" id="GO:0006325">
    <property type="term" value="P:chromatin organization"/>
    <property type="evidence" value="ECO:0007669"/>
    <property type="project" value="UniProtKB-KW"/>
</dbReference>
<dbReference type="PROSITE" id="PS01359">
    <property type="entry name" value="ZF_PHD_1"/>
    <property type="match status" value="1"/>
</dbReference>
<gene>
    <name evidence="19" type="ORF">BJ508DRAFT_19972</name>
</gene>
<feature type="binding site" evidence="14">
    <location>
        <position position="269"/>
    </location>
    <ligand>
        <name>Zn(2+)</name>
        <dbReference type="ChEBI" id="CHEBI:29105"/>
        <label>1</label>
    </ligand>
</feature>
<name>A0A3N4IL95_ASCIM</name>
<dbReference type="InterPro" id="IPR001965">
    <property type="entry name" value="Znf_PHD"/>
</dbReference>
<dbReference type="GO" id="GO:0035267">
    <property type="term" value="C:NuA4 histone acetyltransferase complex"/>
    <property type="evidence" value="ECO:0007669"/>
    <property type="project" value="TreeGrafter"/>
</dbReference>
<feature type="binding site" evidence="14">
    <location>
        <position position="258"/>
    </location>
    <ligand>
        <name>Zn(2+)</name>
        <dbReference type="ChEBI" id="CHEBI:29105"/>
        <label>2</label>
    </ligand>
</feature>
<feature type="compositionally biased region" description="Polar residues" evidence="17">
    <location>
        <begin position="141"/>
        <end position="165"/>
    </location>
</feature>
<evidence type="ECO:0000256" key="9">
    <source>
        <dbReference type="ARBA" id="ARBA00023242"/>
    </source>
</evidence>
<feature type="compositionally biased region" description="Polar residues" evidence="17">
    <location>
        <begin position="178"/>
        <end position="199"/>
    </location>
</feature>
<keyword evidence="11" id="KW-0131">Cell cycle</keyword>
<keyword evidence="3 14" id="KW-0479">Metal-binding</keyword>
<evidence type="ECO:0000313" key="20">
    <source>
        <dbReference type="Proteomes" id="UP000275078"/>
    </source>
</evidence>
<feature type="region of interest" description="Disordered" evidence="17">
    <location>
        <begin position="115"/>
        <end position="235"/>
    </location>
</feature>
<keyword evidence="7 16" id="KW-0156">Chromatin regulator</keyword>
<dbReference type="InterPro" id="IPR019787">
    <property type="entry name" value="Znf_PHD-finger"/>
</dbReference>
<dbReference type="CDD" id="cd16858">
    <property type="entry name" value="ING_ING3_Yng2p"/>
    <property type="match status" value="1"/>
</dbReference>
<evidence type="ECO:0000256" key="4">
    <source>
        <dbReference type="ARBA" id="ARBA00022763"/>
    </source>
</evidence>
<sequence>MAEDAGTVLECFINDVANLPAEVNHLFEEMHAKEKQLVECQKSIAQRDSALQKVIRANNGTHVHNPKEDQYVAVIRKHYATADRLQEEKVALAQKAFDLIDRHIRRLNSKIRTLQSDGLFPQDPSPPPTARPTPSRVHSRASPSTTRPSIPSYLQSSIRASSPHVSSHDRKRPRVSEASANTPHITSETSARSGTPSTSHQKRGVRNSSHRERDRKRKRKEREETDEDVEEEDEEDGADDKRLYCTCNEVSYGNMVGCDNPDCAYEWFHWSCVGITKEPAGAWYCEECKVKLGK</sequence>
<evidence type="ECO:0000256" key="14">
    <source>
        <dbReference type="PIRSR" id="PIRSR628651-51"/>
    </source>
</evidence>
<dbReference type="InterPro" id="IPR019786">
    <property type="entry name" value="Zinc_finger_PHD-type_CS"/>
</dbReference>
<dbReference type="SMART" id="SM00249">
    <property type="entry name" value="PHD"/>
    <property type="match status" value="1"/>
</dbReference>
<evidence type="ECO:0000259" key="18">
    <source>
        <dbReference type="PROSITE" id="PS50016"/>
    </source>
</evidence>
<dbReference type="CDD" id="cd15587">
    <property type="entry name" value="PHD_Yng1p_like"/>
    <property type="match status" value="1"/>
</dbReference>
<feature type="compositionally biased region" description="Acidic residues" evidence="17">
    <location>
        <begin position="224"/>
        <end position="235"/>
    </location>
</feature>
<evidence type="ECO:0000256" key="5">
    <source>
        <dbReference type="ARBA" id="ARBA00022771"/>
    </source>
</evidence>
<dbReference type="Pfam" id="PF12998">
    <property type="entry name" value="ING"/>
    <property type="match status" value="1"/>
</dbReference>
<dbReference type="AlphaFoldDB" id="A0A3N4IL95"/>
<evidence type="ECO:0000256" key="6">
    <source>
        <dbReference type="ARBA" id="ARBA00022833"/>
    </source>
</evidence>
<feature type="domain" description="PHD-type" evidence="18">
    <location>
        <begin position="242"/>
        <end position="291"/>
    </location>
</feature>
<feature type="site" description="Histone H3K4me3 binding" evidence="13">
    <location>
        <position position="259"/>
    </location>
</feature>
<dbReference type="EMBL" id="ML119656">
    <property type="protein sequence ID" value="RPA84910.1"/>
    <property type="molecule type" value="Genomic_DNA"/>
</dbReference>
<dbReference type="InterPro" id="IPR028651">
    <property type="entry name" value="ING_fam"/>
</dbReference>
<reference evidence="19 20" key="1">
    <citation type="journal article" date="2018" name="Nat. Ecol. Evol.">
        <title>Pezizomycetes genomes reveal the molecular basis of ectomycorrhizal truffle lifestyle.</title>
        <authorList>
            <person name="Murat C."/>
            <person name="Payen T."/>
            <person name="Noel B."/>
            <person name="Kuo A."/>
            <person name="Morin E."/>
            <person name="Chen J."/>
            <person name="Kohler A."/>
            <person name="Krizsan K."/>
            <person name="Balestrini R."/>
            <person name="Da Silva C."/>
            <person name="Montanini B."/>
            <person name="Hainaut M."/>
            <person name="Levati E."/>
            <person name="Barry K.W."/>
            <person name="Belfiori B."/>
            <person name="Cichocki N."/>
            <person name="Clum A."/>
            <person name="Dockter R.B."/>
            <person name="Fauchery L."/>
            <person name="Guy J."/>
            <person name="Iotti M."/>
            <person name="Le Tacon F."/>
            <person name="Lindquist E.A."/>
            <person name="Lipzen A."/>
            <person name="Malagnac F."/>
            <person name="Mello A."/>
            <person name="Molinier V."/>
            <person name="Miyauchi S."/>
            <person name="Poulain J."/>
            <person name="Riccioni C."/>
            <person name="Rubini A."/>
            <person name="Sitrit Y."/>
            <person name="Splivallo R."/>
            <person name="Traeger S."/>
            <person name="Wang M."/>
            <person name="Zifcakova L."/>
            <person name="Wipf D."/>
            <person name="Zambonelli A."/>
            <person name="Paolocci F."/>
            <person name="Nowrousian M."/>
            <person name="Ottonello S."/>
            <person name="Baldrian P."/>
            <person name="Spatafora J.W."/>
            <person name="Henrissat B."/>
            <person name="Nagy L.G."/>
            <person name="Aury J.M."/>
            <person name="Wincker P."/>
            <person name="Grigoriev I.V."/>
            <person name="Bonfante P."/>
            <person name="Martin F.M."/>
        </authorList>
    </citation>
    <scope>NUCLEOTIDE SEQUENCE [LARGE SCALE GENOMIC DNA]</scope>
    <source>
        <strain evidence="19 20">RN42</strain>
    </source>
</reference>
<evidence type="ECO:0000256" key="10">
    <source>
        <dbReference type="ARBA" id="ARBA00023254"/>
    </source>
</evidence>
<evidence type="ECO:0000256" key="16">
    <source>
        <dbReference type="RuleBase" id="RU361213"/>
    </source>
</evidence>
<keyword evidence="6 14" id="KW-0862">Zinc</keyword>
<comment type="similarity">
    <text evidence="2 16">Belongs to the ING family.</text>
</comment>
<evidence type="ECO:0000256" key="3">
    <source>
        <dbReference type="ARBA" id="ARBA00022723"/>
    </source>
</evidence>
<dbReference type="Gene3D" id="6.10.140.1740">
    <property type="match status" value="1"/>
</dbReference>
<dbReference type="InterPro" id="IPR011011">
    <property type="entry name" value="Znf_FYVE_PHD"/>
</dbReference>
<keyword evidence="4" id="KW-0227">DNA damage</keyword>
<dbReference type="PANTHER" id="PTHR10333:SF100">
    <property type="entry name" value="CHROMATIN MODIFICATION-RELATED PROTEIN YNG2"/>
    <property type="match status" value="1"/>
</dbReference>
<accession>A0A3N4IL95</accession>
<keyword evidence="10" id="KW-0469">Meiosis</keyword>
<feature type="binding site" evidence="14">
    <location>
        <position position="247"/>
    </location>
    <ligand>
        <name>Zn(2+)</name>
        <dbReference type="ChEBI" id="CHEBI:29105"/>
        <label>1</label>
    </ligand>
</feature>
<feature type="binding site" evidence="14">
    <location>
        <position position="263"/>
    </location>
    <ligand>
        <name>Zn(2+)</name>
        <dbReference type="ChEBI" id="CHEBI:29105"/>
        <label>2</label>
    </ligand>
</feature>
<dbReference type="Proteomes" id="UP000275078">
    <property type="component" value="Unassembled WGS sequence"/>
</dbReference>
<keyword evidence="5 15" id="KW-0863">Zinc-finger</keyword>
<dbReference type="GO" id="GO:0051321">
    <property type="term" value="P:meiotic cell cycle"/>
    <property type="evidence" value="ECO:0007669"/>
    <property type="project" value="UniProtKB-KW"/>
</dbReference>
<dbReference type="GO" id="GO:0008270">
    <property type="term" value="F:zinc ion binding"/>
    <property type="evidence" value="ECO:0007669"/>
    <property type="project" value="UniProtKB-KW"/>
</dbReference>
<dbReference type="GO" id="GO:0006355">
    <property type="term" value="P:regulation of DNA-templated transcription"/>
    <property type="evidence" value="ECO:0007669"/>
    <property type="project" value="TreeGrafter"/>
</dbReference>
<comment type="function">
    <text evidence="12">Component of the NuA4 histone acetyltransferase complex which is involved in transcriptional activation of selected genes principally by acetylation of nucleosomal histone H4 and H2A. The NuA4 complex is also involved in DNA repair. Involved in cell cycle progression and meiosis.</text>
</comment>
<dbReference type="InterPro" id="IPR024610">
    <property type="entry name" value="ING_N_histone-binding"/>
</dbReference>
<feature type="site" description="Histone H3K4me3 binding" evidence="13">
    <location>
        <position position="267"/>
    </location>
</feature>
<keyword evidence="8" id="KW-0234">DNA repair</keyword>
<feature type="site" description="Histone H3K4me3 binding" evidence="13">
    <location>
        <position position="255"/>
    </location>
</feature>
<feature type="binding site" evidence="14">
    <location>
        <position position="288"/>
    </location>
    <ligand>
        <name>Zn(2+)</name>
        <dbReference type="ChEBI" id="CHEBI:29105"/>
        <label>2</label>
    </ligand>
</feature>
<dbReference type="SUPFAM" id="SSF57903">
    <property type="entry name" value="FYVE/PHD zinc finger"/>
    <property type="match status" value="1"/>
</dbReference>
<feature type="binding site" evidence="14">
    <location>
        <position position="245"/>
    </location>
    <ligand>
        <name>Zn(2+)</name>
        <dbReference type="ChEBI" id="CHEBI:29105"/>
        <label>1</label>
    </ligand>
</feature>
<evidence type="ECO:0000313" key="19">
    <source>
        <dbReference type="EMBL" id="RPA84910.1"/>
    </source>
</evidence>
<evidence type="ECO:0000256" key="8">
    <source>
        <dbReference type="ARBA" id="ARBA00023204"/>
    </source>
</evidence>
<dbReference type="GO" id="GO:0005634">
    <property type="term" value="C:nucleus"/>
    <property type="evidence" value="ECO:0007669"/>
    <property type="project" value="UniProtKB-SubCell"/>
</dbReference>
<protein>
    <recommendedName>
        <fullName evidence="16">Chromatin modification-related protein</fullName>
    </recommendedName>
</protein>
<dbReference type="PANTHER" id="PTHR10333">
    <property type="entry name" value="INHIBITOR OF GROWTH PROTEIN"/>
    <property type="match status" value="1"/>
</dbReference>